<evidence type="ECO:0000313" key="3">
    <source>
        <dbReference type="Proteomes" id="UP001151760"/>
    </source>
</evidence>
<keyword evidence="3" id="KW-1185">Reference proteome</keyword>
<dbReference type="Proteomes" id="UP001151760">
    <property type="component" value="Unassembled WGS sequence"/>
</dbReference>
<protein>
    <submittedName>
        <fullName evidence="2">Uncharacterized protein</fullName>
    </submittedName>
</protein>
<sequence length="78" mass="8904">MSMTSIQGIFLRGFLVEELALEAMKMVIKERKGLKRQKEAKTIKNRQGTKETRARSEKSAKDQAGSARHSRKESQEPK</sequence>
<feature type="compositionally biased region" description="Basic and acidic residues" evidence="1">
    <location>
        <begin position="32"/>
        <end position="61"/>
    </location>
</feature>
<gene>
    <name evidence="2" type="ORF">Tco_1032996</name>
</gene>
<reference evidence="2" key="2">
    <citation type="submission" date="2022-01" db="EMBL/GenBank/DDBJ databases">
        <authorList>
            <person name="Yamashiro T."/>
            <person name="Shiraishi A."/>
            <person name="Satake H."/>
            <person name="Nakayama K."/>
        </authorList>
    </citation>
    <scope>NUCLEOTIDE SEQUENCE</scope>
</reference>
<name>A0ABQ5GES2_9ASTR</name>
<comment type="caution">
    <text evidence="2">The sequence shown here is derived from an EMBL/GenBank/DDBJ whole genome shotgun (WGS) entry which is preliminary data.</text>
</comment>
<proteinExistence type="predicted"/>
<accession>A0ABQ5GES2</accession>
<feature type="region of interest" description="Disordered" evidence="1">
    <location>
        <begin position="32"/>
        <end position="78"/>
    </location>
</feature>
<dbReference type="EMBL" id="BQNB010018376">
    <property type="protein sequence ID" value="GJT73710.1"/>
    <property type="molecule type" value="Genomic_DNA"/>
</dbReference>
<reference evidence="2" key="1">
    <citation type="journal article" date="2022" name="Int. J. Mol. Sci.">
        <title>Draft Genome of Tanacetum Coccineum: Genomic Comparison of Closely Related Tanacetum-Family Plants.</title>
        <authorList>
            <person name="Yamashiro T."/>
            <person name="Shiraishi A."/>
            <person name="Nakayama K."/>
            <person name="Satake H."/>
        </authorList>
    </citation>
    <scope>NUCLEOTIDE SEQUENCE</scope>
</reference>
<evidence type="ECO:0000256" key="1">
    <source>
        <dbReference type="SAM" id="MobiDB-lite"/>
    </source>
</evidence>
<evidence type="ECO:0000313" key="2">
    <source>
        <dbReference type="EMBL" id="GJT73710.1"/>
    </source>
</evidence>
<organism evidence="2 3">
    <name type="scientific">Tanacetum coccineum</name>
    <dbReference type="NCBI Taxonomy" id="301880"/>
    <lineage>
        <taxon>Eukaryota</taxon>
        <taxon>Viridiplantae</taxon>
        <taxon>Streptophyta</taxon>
        <taxon>Embryophyta</taxon>
        <taxon>Tracheophyta</taxon>
        <taxon>Spermatophyta</taxon>
        <taxon>Magnoliopsida</taxon>
        <taxon>eudicotyledons</taxon>
        <taxon>Gunneridae</taxon>
        <taxon>Pentapetalae</taxon>
        <taxon>asterids</taxon>
        <taxon>campanulids</taxon>
        <taxon>Asterales</taxon>
        <taxon>Asteraceae</taxon>
        <taxon>Asteroideae</taxon>
        <taxon>Anthemideae</taxon>
        <taxon>Anthemidinae</taxon>
        <taxon>Tanacetum</taxon>
    </lineage>
</organism>